<feature type="transmembrane region" description="Helical" evidence="10">
    <location>
        <begin position="67"/>
        <end position="95"/>
    </location>
</feature>
<dbReference type="Pfam" id="PF00005">
    <property type="entry name" value="ABC_tran"/>
    <property type="match status" value="2"/>
</dbReference>
<dbReference type="InterPro" id="IPR003593">
    <property type="entry name" value="AAA+_ATPase"/>
</dbReference>
<feature type="domain" description="ABC transporter" evidence="11">
    <location>
        <begin position="1046"/>
        <end position="1291"/>
    </location>
</feature>
<evidence type="ECO:0000256" key="5">
    <source>
        <dbReference type="ARBA" id="ARBA00022741"/>
    </source>
</evidence>
<feature type="region of interest" description="Disordered" evidence="9">
    <location>
        <begin position="1"/>
        <end position="41"/>
    </location>
</feature>
<dbReference type="SUPFAM" id="SSF52540">
    <property type="entry name" value="P-loop containing nucleoside triphosphate hydrolases"/>
    <property type="match status" value="2"/>
</dbReference>
<dbReference type="PROSITE" id="PS00211">
    <property type="entry name" value="ABC_TRANSPORTER_1"/>
    <property type="match status" value="2"/>
</dbReference>
<feature type="transmembrane region" description="Helical" evidence="10">
    <location>
        <begin position="214"/>
        <end position="235"/>
    </location>
</feature>
<keyword evidence="8 10" id="KW-0472">Membrane</keyword>
<feature type="compositionally biased region" description="Low complexity" evidence="9">
    <location>
        <begin position="1"/>
        <end position="18"/>
    </location>
</feature>
<feature type="compositionally biased region" description="Basic and acidic residues" evidence="9">
    <location>
        <begin position="670"/>
        <end position="691"/>
    </location>
</feature>
<feature type="domain" description="ABC transmembrane type-1" evidence="12">
    <location>
        <begin position="721"/>
        <end position="1009"/>
    </location>
</feature>
<proteinExistence type="inferred from homology"/>
<dbReference type="GO" id="GO:0005743">
    <property type="term" value="C:mitochondrial inner membrane"/>
    <property type="evidence" value="ECO:0007669"/>
    <property type="project" value="TreeGrafter"/>
</dbReference>
<dbReference type="PANTHER" id="PTHR43394">
    <property type="entry name" value="ATP-DEPENDENT PERMEASE MDL1, MITOCHONDRIAL"/>
    <property type="match status" value="1"/>
</dbReference>
<gene>
    <name evidence="13" type="ORF">BDW02DRAFT_574516</name>
</gene>
<feature type="transmembrane region" description="Helical" evidence="10">
    <location>
        <begin position="867"/>
        <end position="885"/>
    </location>
</feature>
<dbReference type="InterPro" id="IPR011527">
    <property type="entry name" value="ABC1_TM_dom"/>
</dbReference>
<dbReference type="InterPro" id="IPR017871">
    <property type="entry name" value="ABC_transporter-like_CS"/>
</dbReference>
<dbReference type="GO" id="GO:0016887">
    <property type="term" value="F:ATP hydrolysis activity"/>
    <property type="evidence" value="ECO:0007669"/>
    <property type="project" value="InterPro"/>
</dbReference>
<comment type="similarity">
    <text evidence="3">Belongs to the ABC transporter superfamily. ABCB family. Multidrug resistance exporter (TC 3.A.1.201) subfamily.</text>
</comment>
<evidence type="ECO:0000256" key="6">
    <source>
        <dbReference type="ARBA" id="ARBA00022840"/>
    </source>
</evidence>
<dbReference type="CDD" id="cd03249">
    <property type="entry name" value="ABC_MTABC3_MDL1_MDL2"/>
    <property type="match status" value="2"/>
</dbReference>
<dbReference type="GO" id="GO:0012505">
    <property type="term" value="C:endomembrane system"/>
    <property type="evidence" value="ECO:0007669"/>
    <property type="project" value="UniProtKB-SubCell"/>
</dbReference>
<name>A0A6A5JXQ9_9PLEO</name>
<dbReference type="Proteomes" id="UP000800040">
    <property type="component" value="Unassembled WGS sequence"/>
</dbReference>
<evidence type="ECO:0000256" key="7">
    <source>
        <dbReference type="ARBA" id="ARBA00022989"/>
    </source>
</evidence>
<evidence type="ECO:0000259" key="11">
    <source>
        <dbReference type="PROSITE" id="PS50893"/>
    </source>
</evidence>
<organism evidence="13 14">
    <name type="scientific">Decorospora gaudefroyi</name>
    <dbReference type="NCBI Taxonomy" id="184978"/>
    <lineage>
        <taxon>Eukaryota</taxon>
        <taxon>Fungi</taxon>
        <taxon>Dikarya</taxon>
        <taxon>Ascomycota</taxon>
        <taxon>Pezizomycotina</taxon>
        <taxon>Dothideomycetes</taxon>
        <taxon>Pleosporomycetidae</taxon>
        <taxon>Pleosporales</taxon>
        <taxon>Pleosporineae</taxon>
        <taxon>Pleosporaceae</taxon>
        <taxon>Decorospora</taxon>
    </lineage>
</organism>
<dbReference type="GO" id="GO:0090374">
    <property type="term" value="P:oligopeptide export from mitochondrion"/>
    <property type="evidence" value="ECO:0007669"/>
    <property type="project" value="TreeGrafter"/>
</dbReference>
<evidence type="ECO:0000256" key="4">
    <source>
        <dbReference type="ARBA" id="ARBA00022692"/>
    </source>
</evidence>
<dbReference type="FunFam" id="1.20.1560.10:FF:000306">
    <property type="entry name" value="Uncharacterized protein"/>
    <property type="match status" value="1"/>
</dbReference>
<comment type="subcellular location">
    <subcellularLocation>
        <location evidence="2">Endomembrane system</location>
    </subcellularLocation>
    <subcellularLocation>
        <location evidence="1">Membrane</location>
        <topology evidence="1">Multi-pass membrane protein</topology>
    </subcellularLocation>
</comment>
<dbReference type="InterPro" id="IPR036640">
    <property type="entry name" value="ABC1_TM_sf"/>
</dbReference>
<feature type="transmembrane region" description="Helical" evidence="10">
    <location>
        <begin position="719"/>
        <end position="745"/>
    </location>
</feature>
<reference evidence="13" key="1">
    <citation type="submission" date="2020-01" db="EMBL/GenBank/DDBJ databases">
        <authorList>
            <consortium name="DOE Joint Genome Institute"/>
            <person name="Haridas S."/>
            <person name="Albert R."/>
            <person name="Binder M."/>
            <person name="Bloem J."/>
            <person name="Labutti K."/>
            <person name="Salamov A."/>
            <person name="Andreopoulos B."/>
            <person name="Baker S.E."/>
            <person name="Barry K."/>
            <person name="Bills G."/>
            <person name="Bluhm B.H."/>
            <person name="Cannon C."/>
            <person name="Castanera R."/>
            <person name="Culley D.E."/>
            <person name="Daum C."/>
            <person name="Ezra D."/>
            <person name="Gonzalez J.B."/>
            <person name="Henrissat B."/>
            <person name="Kuo A."/>
            <person name="Liang C."/>
            <person name="Lipzen A."/>
            <person name="Lutzoni F."/>
            <person name="Magnuson J."/>
            <person name="Mondo S."/>
            <person name="Nolan M."/>
            <person name="Ohm R."/>
            <person name="Pangilinan J."/>
            <person name="Park H.-J."/>
            <person name="Ramirez L."/>
            <person name="Alfaro M."/>
            <person name="Sun H."/>
            <person name="Tritt A."/>
            <person name="Yoshinaga Y."/>
            <person name="Zwiers L.-H."/>
            <person name="Turgeon B.G."/>
            <person name="Goodwin S.B."/>
            <person name="Spatafora J.W."/>
            <person name="Crous P.W."/>
            <person name="Grigoriev I.V."/>
        </authorList>
    </citation>
    <scope>NUCLEOTIDE SEQUENCE</scope>
    <source>
        <strain evidence="13">P77</strain>
    </source>
</reference>
<feature type="transmembrane region" description="Helical" evidence="10">
    <location>
        <begin position="115"/>
        <end position="139"/>
    </location>
</feature>
<dbReference type="Gene3D" id="1.20.1560.10">
    <property type="entry name" value="ABC transporter type 1, transmembrane domain"/>
    <property type="match status" value="1"/>
</dbReference>
<evidence type="ECO:0000256" key="9">
    <source>
        <dbReference type="SAM" id="MobiDB-lite"/>
    </source>
</evidence>
<dbReference type="SMART" id="SM00382">
    <property type="entry name" value="AAA"/>
    <property type="match status" value="2"/>
</dbReference>
<dbReference type="EMBL" id="ML975490">
    <property type="protein sequence ID" value="KAF1828861.1"/>
    <property type="molecule type" value="Genomic_DNA"/>
</dbReference>
<feature type="domain" description="ABC transmembrane type-1" evidence="12">
    <location>
        <begin position="67"/>
        <end position="358"/>
    </location>
</feature>
<dbReference type="FunFam" id="3.40.50.300:FF:001530">
    <property type="entry name" value="ABC multidrug transporter (Eurofung)"/>
    <property type="match status" value="1"/>
</dbReference>
<evidence type="ECO:0000256" key="2">
    <source>
        <dbReference type="ARBA" id="ARBA00004308"/>
    </source>
</evidence>
<keyword evidence="14" id="KW-1185">Reference proteome</keyword>
<dbReference type="PROSITE" id="PS50929">
    <property type="entry name" value="ABC_TM1F"/>
    <property type="match status" value="2"/>
</dbReference>
<accession>A0A6A5JXQ9</accession>
<feature type="transmembrane region" description="Helical" evidence="10">
    <location>
        <begin position="190"/>
        <end position="208"/>
    </location>
</feature>
<dbReference type="OrthoDB" id="6500128at2759"/>
<dbReference type="PROSITE" id="PS50893">
    <property type="entry name" value="ABC_TRANSPORTER_2"/>
    <property type="match status" value="2"/>
</dbReference>
<evidence type="ECO:0000259" key="12">
    <source>
        <dbReference type="PROSITE" id="PS50929"/>
    </source>
</evidence>
<evidence type="ECO:0000313" key="13">
    <source>
        <dbReference type="EMBL" id="KAF1828861.1"/>
    </source>
</evidence>
<dbReference type="InterPro" id="IPR027417">
    <property type="entry name" value="P-loop_NTPase"/>
</dbReference>
<evidence type="ECO:0000256" key="1">
    <source>
        <dbReference type="ARBA" id="ARBA00004141"/>
    </source>
</evidence>
<feature type="region of interest" description="Disordered" evidence="9">
    <location>
        <begin position="670"/>
        <end position="693"/>
    </location>
</feature>
<feature type="transmembrane region" description="Helical" evidence="10">
    <location>
        <begin position="948"/>
        <end position="968"/>
    </location>
</feature>
<keyword evidence="5" id="KW-0547">Nucleotide-binding</keyword>
<dbReference type="SUPFAM" id="SSF90123">
    <property type="entry name" value="ABC transporter transmembrane region"/>
    <property type="match status" value="2"/>
</dbReference>
<protein>
    <submittedName>
        <fullName evidence="13">Putative ABC transporter</fullName>
    </submittedName>
</protein>
<evidence type="ECO:0000256" key="8">
    <source>
        <dbReference type="ARBA" id="ARBA00023136"/>
    </source>
</evidence>
<evidence type="ECO:0000256" key="3">
    <source>
        <dbReference type="ARBA" id="ARBA00007577"/>
    </source>
</evidence>
<dbReference type="InterPro" id="IPR003439">
    <property type="entry name" value="ABC_transporter-like_ATP-bd"/>
</dbReference>
<feature type="transmembrane region" description="Helical" evidence="10">
    <location>
        <begin position="765"/>
        <end position="788"/>
    </location>
</feature>
<dbReference type="GO" id="GO:0015421">
    <property type="term" value="F:ABC-type oligopeptide transporter activity"/>
    <property type="evidence" value="ECO:0007669"/>
    <property type="project" value="TreeGrafter"/>
</dbReference>
<sequence length="1298" mass="141874">MPLQENNTSPTASSNANSEQTASTPIATPKGGDEETTKDGEKDKGSLHYFFRVHWQYSTALDHSLRLVGFAAAIGSGALPPLMTLIFGSSVNYFNDFEEGRRSGDDLYKKMTANALWLLYLFIGRMVLVYVHSTCFGIVGIRVTSAFRIDFVRSLLRQDISYIDLCSSGTVSSTIANNADMVENSSTEKVGSLVQNLSMFIAAFVVAFTQQWKLTFVTATTLPVLFTGYAITFGLDAKIEAEIMEIYNQAAGLVQEALGSVRVVTAFDASAKLSRKYDAPLAKAQALGFRKGPVIGGQWSVEFFTTYCAYALAWYYGIKLLNRGEAGEGGQIISVLLAVLLGTTAASNVAPGFGDFAKGSAAAQGMFAIIDRESEIDALDNSGKQPPQCEGSIELRNIRFAYPSRPSEQVLRDVSLTFEAGKVTALVGSSGSGKSTIVGLIERWFDPASGNIYLDGHNIAELNLGWLRGHIGLVQQEPVLFSDTIYNNVAHGLYRTPMENLPESEKRELVRQACLQAFADDFIQELPQNYDTKVGDSGALLSGGQKQRVAIARSIISNPQILLLDEATSALDPEAESKVQASLDNVSKRRTTILIAHKLATVHKADKIVVMNRGQVIEQGTHEQLLAQGGAYYELVNAQSLDTGSKDFPTPSTTAVSAAEVVEKPAIRETVESRPSVVEHTDDEEDKKTTNEDEDISRKLSLMKVLGTIFKQLPTAWPLFFFGIVSSTIGGGMFPGQAVLFGYSIPTLQIPPSDYLVSQGSFWALMYFVFSLGILVCYLGVGFFWTMASSHASRFYRREYLDAMLRQDVAFFDVRGHGAAEMTSRLSMHPEAIRNMVNTNMALIIIIFVDVISTSMLAIAIAWKFGLVVVAAGMPTLFCAGYFRLRLEMANHDRLKDMYLECARFASEAVSSIRTVSSLTLEHKVLDSFQSRLAECSRREIRSKMVTMLVHAFAESVNLAVTSLAFWYGGKLLSQGEYTLREFFIAFMAVLIGSQTAGILFGYSSDVSKAHAAANHIIALRDSRPPINTSTGSKITMTGCEKAPLIEFRNVNFAYASRPNHNVLKGLNLSIQKGQSIGIVGASGCGKSTIIALLERFYDVTSGQLLVGGTPLSDQDVHHHRSNIGMVSQDTMLFQGSIRENILLGLHDDEEDEATATARVERACRSANMHEFILSLPAGYSTDVGNRGVALSGGQRQRLAIARALIREPDLLLFDEATSALDTANEALVQQSIESVARERPDTTTIAVAHRLSTTKRCDCIFVLHDGEVDEQGTHEELVARRGRYYAMVLAQSLDRET</sequence>
<evidence type="ECO:0000313" key="14">
    <source>
        <dbReference type="Proteomes" id="UP000800040"/>
    </source>
</evidence>
<keyword evidence="4 10" id="KW-0812">Transmembrane</keyword>
<keyword evidence="6" id="KW-0067">ATP-binding</keyword>
<dbReference type="GO" id="GO:0005524">
    <property type="term" value="F:ATP binding"/>
    <property type="evidence" value="ECO:0007669"/>
    <property type="project" value="UniProtKB-KW"/>
</dbReference>
<keyword evidence="7 10" id="KW-1133">Transmembrane helix</keyword>
<feature type="compositionally biased region" description="Basic and acidic residues" evidence="9">
    <location>
        <begin position="31"/>
        <end position="41"/>
    </location>
</feature>
<dbReference type="PANTHER" id="PTHR43394:SF1">
    <property type="entry name" value="ATP-BINDING CASSETTE SUB-FAMILY B MEMBER 10, MITOCHONDRIAL"/>
    <property type="match status" value="1"/>
</dbReference>
<dbReference type="Gene3D" id="3.40.50.300">
    <property type="entry name" value="P-loop containing nucleotide triphosphate hydrolases"/>
    <property type="match status" value="2"/>
</dbReference>
<dbReference type="FunFam" id="3.40.50.300:FF:000913">
    <property type="entry name" value="ABC multidrug transporter SitT"/>
    <property type="match status" value="1"/>
</dbReference>
<feature type="transmembrane region" description="Helical" evidence="10">
    <location>
        <begin position="841"/>
        <end position="861"/>
    </location>
</feature>
<dbReference type="CDD" id="cd18578">
    <property type="entry name" value="ABC_6TM_Pgp_ABCB1_D2_like"/>
    <property type="match status" value="1"/>
</dbReference>
<feature type="transmembrane region" description="Helical" evidence="10">
    <location>
        <begin position="983"/>
        <end position="1003"/>
    </location>
</feature>
<feature type="domain" description="ABC transporter" evidence="11">
    <location>
        <begin position="393"/>
        <end position="638"/>
    </location>
</feature>
<dbReference type="Pfam" id="PF00664">
    <property type="entry name" value="ABC_membrane"/>
    <property type="match status" value="2"/>
</dbReference>
<evidence type="ECO:0000256" key="10">
    <source>
        <dbReference type="SAM" id="Phobius"/>
    </source>
</evidence>
<dbReference type="CDD" id="cd18577">
    <property type="entry name" value="ABC_6TM_Pgp_ABCB1_D1_like"/>
    <property type="match status" value="1"/>
</dbReference>
<dbReference type="InterPro" id="IPR039421">
    <property type="entry name" value="Type_1_exporter"/>
</dbReference>